<evidence type="ECO:0000313" key="2">
    <source>
        <dbReference type="EMBL" id="GBG15148.1"/>
    </source>
</evidence>
<name>A0A2R5FC69_9PROT</name>
<dbReference type="AlphaFoldDB" id="A0A2R5FC69"/>
<protein>
    <recommendedName>
        <fullName evidence="4">CHRD domain-containing protein</fullName>
    </recommendedName>
</protein>
<evidence type="ECO:0000313" key="3">
    <source>
        <dbReference type="Proteomes" id="UP000245081"/>
    </source>
</evidence>
<dbReference type="Proteomes" id="UP000245081">
    <property type="component" value="Unassembled WGS sequence"/>
</dbReference>
<reference evidence="2 3" key="1">
    <citation type="journal article" date="2018" name="Environ. Microbiol.">
        <title>Isolation and genomic characterization of Novimethylophilus kurashikiensis gen. nov. sp. nov., a new lanthanide-dependent methylotrophic species of Methylophilaceae.</title>
        <authorList>
            <person name="Lv H."/>
            <person name="Sahin N."/>
            <person name="Tani A."/>
        </authorList>
    </citation>
    <scope>NUCLEOTIDE SEQUENCE [LARGE SCALE GENOMIC DNA]</scope>
    <source>
        <strain evidence="2 3">La2-4</strain>
    </source>
</reference>
<comment type="caution">
    <text evidence="2">The sequence shown here is derived from an EMBL/GenBank/DDBJ whole genome shotgun (WGS) entry which is preliminary data.</text>
</comment>
<accession>A0A2R5FC69</accession>
<dbReference type="RefSeq" id="WP_109016303.1">
    <property type="nucleotide sequence ID" value="NZ_BDOQ01000013.1"/>
</dbReference>
<feature type="chain" id="PRO_5015356280" description="CHRD domain-containing protein" evidence="1">
    <location>
        <begin position="20"/>
        <end position="140"/>
    </location>
</feature>
<feature type="signal peptide" evidence="1">
    <location>
        <begin position="1"/>
        <end position="19"/>
    </location>
</feature>
<proteinExistence type="predicted"/>
<organism evidence="2 3">
    <name type="scientific">Novimethylophilus kurashikiensis</name>
    <dbReference type="NCBI Taxonomy" id="1825523"/>
    <lineage>
        <taxon>Bacteria</taxon>
        <taxon>Pseudomonadati</taxon>
        <taxon>Pseudomonadota</taxon>
        <taxon>Betaproteobacteria</taxon>
        <taxon>Nitrosomonadales</taxon>
        <taxon>Methylophilaceae</taxon>
        <taxon>Novimethylophilus</taxon>
    </lineage>
</organism>
<dbReference type="OrthoDB" id="9153232at2"/>
<sequence>MKKFAFFAAVLAASLSAQAQPAFTGTDYSGVYDCTGNDAHEGKYTGTVTLKLNKTQSTGKYGAYDFKLEVPGFGVYPGEAAAEGDKLAIHFGLNQPNSQDHGTGIATIKKNKQGKLAFTKYYYEPEYKGGNYGTEACVKK</sequence>
<evidence type="ECO:0008006" key="4">
    <source>
        <dbReference type="Google" id="ProtNLM"/>
    </source>
</evidence>
<gene>
    <name evidence="2" type="ORF">NMK_2751</name>
</gene>
<keyword evidence="3" id="KW-1185">Reference proteome</keyword>
<evidence type="ECO:0000256" key="1">
    <source>
        <dbReference type="SAM" id="SignalP"/>
    </source>
</evidence>
<keyword evidence="1" id="KW-0732">Signal</keyword>
<dbReference type="EMBL" id="BDOQ01000013">
    <property type="protein sequence ID" value="GBG15148.1"/>
    <property type="molecule type" value="Genomic_DNA"/>
</dbReference>